<keyword evidence="4" id="KW-1185">Reference proteome</keyword>
<sequence>MQYAVNVIWLGFAMLGLLSAKFPITISRMKKFYGALNFLRNANRLLLSENAIILA</sequence>
<evidence type="ECO:0000313" key="5">
    <source>
        <dbReference type="Proteomes" id="UP001211015"/>
    </source>
</evidence>
<evidence type="ECO:0000313" key="4">
    <source>
        <dbReference type="Proteomes" id="UP000027600"/>
    </source>
</evidence>
<evidence type="ECO:0000313" key="3">
    <source>
        <dbReference type="EMBL" id="MDB8746032.1"/>
    </source>
</evidence>
<keyword evidence="1" id="KW-0812">Transmembrane</keyword>
<dbReference type="EMBL" id="HF545616">
    <property type="protein sequence ID" value="CCO03892.1"/>
    <property type="molecule type" value="Genomic_DNA"/>
</dbReference>
<protein>
    <submittedName>
        <fullName evidence="3">Uncharacterized protein</fullName>
    </submittedName>
</protein>
<reference evidence="2 4" key="1">
    <citation type="journal article" date="2014" name="Int. J. Syst. Evol. Microbiol.">
        <title>Complete genome of a new Firmicutes species belonging to the dominant human colonic microbiota ('Ruminococcus bicirculans') reveals two chromosomes and a selective capacity to utilize plant glucans.</title>
        <authorList>
            <consortium name="NISC Comparative Sequencing Program"/>
            <person name="Wegmann U."/>
            <person name="Louis P."/>
            <person name="Goesmann A."/>
            <person name="Henrissat B."/>
            <person name="Duncan S.H."/>
            <person name="Flint H.J."/>
        </authorList>
    </citation>
    <scope>NUCLEOTIDE SEQUENCE [LARGE SCALE GENOMIC DNA]</scope>
    <source>
        <strain evidence="2 4">80/3</strain>
    </source>
</reference>
<accession>A0AAP3R004</accession>
<dbReference type="Proteomes" id="UP000027600">
    <property type="component" value="Chromosome I"/>
</dbReference>
<feature type="transmembrane region" description="Helical" evidence="1">
    <location>
        <begin position="6"/>
        <end position="24"/>
    </location>
</feature>
<evidence type="ECO:0000256" key="1">
    <source>
        <dbReference type="SAM" id="Phobius"/>
    </source>
</evidence>
<reference evidence="3" key="2">
    <citation type="submission" date="2023-01" db="EMBL/GenBank/DDBJ databases">
        <title>Human gut microbiome strain richness.</title>
        <authorList>
            <person name="Chen-Liaw A."/>
        </authorList>
    </citation>
    <scope>NUCLEOTIDE SEQUENCE</scope>
    <source>
        <strain evidence="3">1001275st1_F4_1001275B_160808</strain>
    </source>
</reference>
<evidence type="ECO:0000313" key="2">
    <source>
        <dbReference type="EMBL" id="CCO03892.1"/>
    </source>
</evidence>
<dbReference type="Proteomes" id="UP001211015">
    <property type="component" value="Unassembled WGS sequence"/>
</dbReference>
<organism evidence="3 5">
    <name type="scientific">Ruminococcus bicirculans</name>
    <name type="common">ex Wegman et al. 2014</name>
    <dbReference type="NCBI Taxonomy" id="1160721"/>
    <lineage>
        <taxon>Bacteria</taxon>
        <taxon>Bacillati</taxon>
        <taxon>Bacillota</taxon>
        <taxon>Clostridia</taxon>
        <taxon>Eubacteriales</taxon>
        <taxon>Oscillospiraceae</taxon>
        <taxon>Ruminococcus</taxon>
    </lineage>
</organism>
<dbReference type="RefSeq" id="WP_015558957.1">
    <property type="nucleotide sequence ID" value="NZ_CAKXLK010000040.1"/>
</dbReference>
<dbReference type="AlphaFoldDB" id="A0AAP3R004"/>
<dbReference type="EMBL" id="JAQMLV010000027">
    <property type="protein sequence ID" value="MDB8746032.1"/>
    <property type="molecule type" value="Genomic_DNA"/>
</dbReference>
<dbReference type="KEGG" id="rus:RBI_I00158"/>
<keyword evidence="1" id="KW-0472">Membrane</keyword>
<name>A0AAP3R004_9FIRM</name>
<gene>
    <name evidence="3" type="ORF">PNU62_13515</name>
    <name evidence="2" type="ORF">RBI_I00158</name>
</gene>
<proteinExistence type="predicted"/>
<keyword evidence="1" id="KW-1133">Transmembrane helix</keyword>